<keyword evidence="6" id="KW-1185">Reference proteome</keyword>
<dbReference type="Pfam" id="PF03575">
    <property type="entry name" value="Peptidase_S51"/>
    <property type="match status" value="1"/>
</dbReference>
<dbReference type="Proteomes" id="UP000029096">
    <property type="component" value="Unassembled WGS sequence"/>
</dbReference>
<evidence type="ECO:0000256" key="1">
    <source>
        <dbReference type="ARBA" id="ARBA00006534"/>
    </source>
</evidence>
<proteinExistence type="inferred from homology"/>
<sequence>MHLLLTSMLHPKMSKVLTGKVVYIGDAARTLLESPGRRKHADWEHEQVEQLGFEMVDLMVATTPLEQISDVLDHADSIYMASGETFDLLNALKTSGADQLIINKVREGMPYVSSSAGSVVASPSIDPIGVMEFGQPCPGPPRLHRLGLHRQVHHSSRARHGVIWS</sequence>
<gene>
    <name evidence="5" type="ORF">BBOH_0336</name>
</gene>
<dbReference type="GO" id="GO:0006508">
    <property type="term" value="P:proteolysis"/>
    <property type="evidence" value="ECO:0007669"/>
    <property type="project" value="UniProtKB-KW"/>
</dbReference>
<reference evidence="5 6" key="1">
    <citation type="submission" date="2014-03" db="EMBL/GenBank/DDBJ databases">
        <title>Genomics of Bifidobacteria.</title>
        <authorList>
            <person name="Ventura M."/>
            <person name="Milani C."/>
            <person name="Lugli G.A."/>
        </authorList>
    </citation>
    <scope>NUCLEOTIDE SEQUENCE [LARGE SCALE GENOMIC DNA]</scope>
    <source>
        <strain evidence="5 6">DSM 22767</strain>
    </source>
</reference>
<dbReference type="AlphaFoldDB" id="A0A086ZK12"/>
<evidence type="ECO:0000256" key="3">
    <source>
        <dbReference type="ARBA" id="ARBA00022801"/>
    </source>
</evidence>
<evidence type="ECO:0000313" key="6">
    <source>
        <dbReference type="Proteomes" id="UP000029096"/>
    </source>
</evidence>
<name>A0A086ZK12_9BIFI</name>
<dbReference type="SUPFAM" id="SSF52317">
    <property type="entry name" value="Class I glutamine amidotransferase-like"/>
    <property type="match status" value="1"/>
</dbReference>
<dbReference type="GO" id="GO:0008236">
    <property type="term" value="F:serine-type peptidase activity"/>
    <property type="evidence" value="ECO:0007669"/>
    <property type="project" value="UniProtKB-KW"/>
</dbReference>
<dbReference type="OrthoDB" id="3373764at2"/>
<keyword evidence="2" id="KW-0645">Protease</keyword>
<organism evidence="5 6">
    <name type="scientific">Bifidobacterium bohemicum DSM 22767</name>
    <dbReference type="NCBI Taxonomy" id="1437606"/>
    <lineage>
        <taxon>Bacteria</taxon>
        <taxon>Bacillati</taxon>
        <taxon>Actinomycetota</taxon>
        <taxon>Actinomycetes</taxon>
        <taxon>Bifidobacteriales</taxon>
        <taxon>Bifidobacteriaceae</taxon>
        <taxon>Bifidobacterium</taxon>
    </lineage>
</organism>
<evidence type="ECO:0000256" key="2">
    <source>
        <dbReference type="ARBA" id="ARBA00022670"/>
    </source>
</evidence>
<evidence type="ECO:0000313" key="5">
    <source>
        <dbReference type="EMBL" id="KFI46862.1"/>
    </source>
</evidence>
<evidence type="ECO:0000256" key="4">
    <source>
        <dbReference type="ARBA" id="ARBA00022825"/>
    </source>
</evidence>
<dbReference type="PANTHER" id="PTHR20842:SF0">
    <property type="entry name" value="ALPHA-ASPARTYL DIPEPTIDASE"/>
    <property type="match status" value="1"/>
</dbReference>
<dbReference type="eggNOG" id="COG3340">
    <property type="taxonomic scope" value="Bacteria"/>
</dbReference>
<comment type="similarity">
    <text evidence="1">Belongs to the peptidase S51 family.</text>
</comment>
<comment type="caution">
    <text evidence="5">The sequence shown here is derived from an EMBL/GenBank/DDBJ whole genome shotgun (WGS) entry which is preliminary data.</text>
</comment>
<dbReference type="InterPro" id="IPR029062">
    <property type="entry name" value="Class_I_gatase-like"/>
</dbReference>
<dbReference type="EMBL" id="JGYP01000001">
    <property type="protein sequence ID" value="KFI46862.1"/>
    <property type="molecule type" value="Genomic_DNA"/>
</dbReference>
<dbReference type="InterPro" id="IPR005320">
    <property type="entry name" value="Peptidase_S51"/>
</dbReference>
<dbReference type="PANTHER" id="PTHR20842">
    <property type="entry name" value="PROTEASE S51 ALPHA-ASPARTYL DIPEPTIDASE"/>
    <property type="match status" value="1"/>
</dbReference>
<dbReference type="Gene3D" id="3.40.50.880">
    <property type="match status" value="1"/>
</dbReference>
<keyword evidence="4" id="KW-0720">Serine protease</keyword>
<protein>
    <submittedName>
        <fullName evidence="5">Peptidase E</fullName>
    </submittedName>
</protein>
<dbReference type="RefSeq" id="WP_052362742.1">
    <property type="nucleotide sequence ID" value="NZ_JGYP01000001.1"/>
</dbReference>
<keyword evidence="3" id="KW-0378">Hydrolase</keyword>
<accession>A0A086ZK12</accession>